<evidence type="ECO:0000259" key="4">
    <source>
        <dbReference type="Pfam" id="PF02771"/>
    </source>
</evidence>
<dbReference type="GO" id="GO:0006552">
    <property type="term" value="P:L-leucine catabolic process"/>
    <property type="evidence" value="ECO:0007669"/>
    <property type="project" value="TreeGrafter"/>
</dbReference>
<dbReference type="AlphaFoldDB" id="A0A6A6WIU9"/>
<dbReference type="PANTHER" id="PTHR43884:SF12">
    <property type="entry name" value="ISOVALERYL-COA DEHYDROGENASE, MITOCHONDRIAL-RELATED"/>
    <property type="match status" value="1"/>
</dbReference>
<dbReference type="OrthoDB" id="5356974at2759"/>
<dbReference type="InterPro" id="IPR009100">
    <property type="entry name" value="AcylCoA_DH/oxidase_NM_dom_sf"/>
</dbReference>
<dbReference type="FunFam" id="2.40.110.10:FF:000020">
    <property type="entry name" value="Putative acyl-CoA dehydrogenase YdbM"/>
    <property type="match status" value="1"/>
</dbReference>
<evidence type="ECO:0000259" key="5">
    <source>
        <dbReference type="Pfam" id="PF08028"/>
    </source>
</evidence>
<sequence length="447" mass="48167">MATNGASNGLTFKPNGEGASIPQTDPAVYADFEKKWAGKLPSTEAQWVQRAAEVAEVLAADAAVRDRENKSPRAEVALLKYSGLLKVMGPKKYGGGGHSWSVGYKVIREVAKGDGSLGMLLGYHLLWSTTANVVGTPEQAERVANLITSNNYFVGGAVNPRDSDLTITSEGDEIVFNGVKNFNTGGVISDLTVLEGVYAGTEDHIFALVPTAQPGIQFAYNWNNIGLRLTESGSVKISNVRAPWSDALGWNPQWQKPDPAVLGIPYASLLLPTIQLVFSNFYLGITLGALTFAARYTAKHTRPWPYTPDPNPAATDEFYILAAYGNFYAHARAAEALADSAAADIAALYARYPSADLKARSQLSARERGVLAEAVAAVKVVTTDTGLRVTAGVFETTGARATAAKVGLDRFFRDVRTHTLHDPVAYKNHELGRFVLLDEVPEPTWYT</sequence>
<dbReference type="FunFam" id="1.10.540.10:FF:000025">
    <property type="entry name" value="Related to Dibenzothiophene desulfurization enzyme C"/>
    <property type="match status" value="1"/>
</dbReference>
<name>A0A6A6WIU9_9PEZI</name>
<dbReference type="InterPro" id="IPR046373">
    <property type="entry name" value="Acyl-CoA_Oxase/DH_mid-dom_sf"/>
</dbReference>
<dbReference type="GeneID" id="54480816"/>
<feature type="domain" description="Acyl-CoA dehydrogenase C-terminal" evidence="5">
    <location>
        <begin position="277"/>
        <end position="421"/>
    </location>
</feature>
<dbReference type="Pfam" id="PF02771">
    <property type="entry name" value="Acyl-CoA_dh_N"/>
    <property type="match status" value="1"/>
</dbReference>
<dbReference type="GO" id="GO:0050660">
    <property type="term" value="F:flavin adenine dinucleotide binding"/>
    <property type="evidence" value="ECO:0007669"/>
    <property type="project" value="InterPro"/>
</dbReference>
<dbReference type="PIRSF" id="PIRSF016578">
    <property type="entry name" value="HsaA"/>
    <property type="match status" value="1"/>
</dbReference>
<gene>
    <name evidence="6" type="ORF">EJ05DRAFT_203498</name>
</gene>
<accession>A0A6A6WIU9</accession>
<protein>
    <submittedName>
        <fullName evidence="6">Acyl-CoA dehydrogenase NM domain-like protein</fullName>
    </submittedName>
</protein>
<dbReference type="Pfam" id="PF08028">
    <property type="entry name" value="Acyl-CoA_dh_2"/>
    <property type="match status" value="1"/>
</dbReference>
<dbReference type="Gene3D" id="2.40.110.10">
    <property type="entry name" value="Butyryl-CoA Dehydrogenase, subunit A, domain 2"/>
    <property type="match status" value="1"/>
</dbReference>
<keyword evidence="2" id="KW-0560">Oxidoreductase</keyword>
<dbReference type="RefSeq" id="XP_033604710.1">
    <property type="nucleotide sequence ID" value="XM_033739762.1"/>
</dbReference>
<dbReference type="PANTHER" id="PTHR43884">
    <property type="entry name" value="ACYL-COA DEHYDROGENASE"/>
    <property type="match status" value="1"/>
</dbReference>
<organism evidence="6 7">
    <name type="scientific">Pseudovirgaria hyperparasitica</name>
    <dbReference type="NCBI Taxonomy" id="470096"/>
    <lineage>
        <taxon>Eukaryota</taxon>
        <taxon>Fungi</taxon>
        <taxon>Dikarya</taxon>
        <taxon>Ascomycota</taxon>
        <taxon>Pezizomycotina</taxon>
        <taxon>Dothideomycetes</taxon>
        <taxon>Dothideomycetes incertae sedis</taxon>
        <taxon>Acrospermales</taxon>
        <taxon>Acrospermaceae</taxon>
        <taxon>Pseudovirgaria</taxon>
    </lineage>
</organism>
<dbReference type="Gene3D" id="1.10.540.10">
    <property type="entry name" value="Acyl-CoA dehydrogenase/oxidase, N-terminal domain"/>
    <property type="match status" value="1"/>
</dbReference>
<evidence type="ECO:0000313" key="6">
    <source>
        <dbReference type="EMBL" id="KAF2762259.1"/>
    </source>
</evidence>
<dbReference type="InterPro" id="IPR037069">
    <property type="entry name" value="AcylCoA_DH/ox_N_sf"/>
</dbReference>
<feature type="region of interest" description="Disordered" evidence="3">
    <location>
        <begin position="1"/>
        <end position="24"/>
    </location>
</feature>
<keyword evidence="1" id="KW-0285">Flavoprotein</keyword>
<dbReference type="GO" id="GO:0008470">
    <property type="term" value="F:3-methylbutanoyl-CoA dehydrogenase activity"/>
    <property type="evidence" value="ECO:0007669"/>
    <property type="project" value="TreeGrafter"/>
</dbReference>
<dbReference type="SUPFAM" id="SSF56645">
    <property type="entry name" value="Acyl-CoA dehydrogenase NM domain-like"/>
    <property type="match status" value="1"/>
</dbReference>
<evidence type="ECO:0000256" key="2">
    <source>
        <dbReference type="ARBA" id="ARBA00023002"/>
    </source>
</evidence>
<dbReference type="SUPFAM" id="SSF47203">
    <property type="entry name" value="Acyl-CoA dehydrogenase C-terminal domain-like"/>
    <property type="match status" value="1"/>
</dbReference>
<dbReference type="InterPro" id="IPR036250">
    <property type="entry name" value="AcylCo_DH-like_C"/>
</dbReference>
<dbReference type="EMBL" id="ML996566">
    <property type="protein sequence ID" value="KAF2762259.1"/>
    <property type="molecule type" value="Genomic_DNA"/>
</dbReference>
<evidence type="ECO:0000313" key="7">
    <source>
        <dbReference type="Proteomes" id="UP000799437"/>
    </source>
</evidence>
<evidence type="ECO:0000256" key="3">
    <source>
        <dbReference type="SAM" id="MobiDB-lite"/>
    </source>
</evidence>
<reference evidence="6" key="1">
    <citation type="journal article" date="2020" name="Stud. Mycol.">
        <title>101 Dothideomycetes genomes: a test case for predicting lifestyles and emergence of pathogens.</title>
        <authorList>
            <person name="Haridas S."/>
            <person name="Albert R."/>
            <person name="Binder M."/>
            <person name="Bloem J."/>
            <person name="Labutti K."/>
            <person name="Salamov A."/>
            <person name="Andreopoulos B."/>
            <person name="Baker S."/>
            <person name="Barry K."/>
            <person name="Bills G."/>
            <person name="Bluhm B."/>
            <person name="Cannon C."/>
            <person name="Castanera R."/>
            <person name="Culley D."/>
            <person name="Daum C."/>
            <person name="Ezra D."/>
            <person name="Gonzalez J."/>
            <person name="Henrissat B."/>
            <person name="Kuo A."/>
            <person name="Liang C."/>
            <person name="Lipzen A."/>
            <person name="Lutzoni F."/>
            <person name="Magnuson J."/>
            <person name="Mondo S."/>
            <person name="Nolan M."/>
            <person name="Ohm R."/>
            <person name="Pangilinan J."/>
            <person name="Park H.-J."/>
            <person name="Ramirez L."/>
            <person name="Alfaro M."/>
            <person name="Sun H."/>
            <person name="Tritt A."/>
            <person name="Yoshinaga Y."/>
            <person name="Zwiers L.-H."/>
            <person name="Turgeon B."/>
            <person name="Goodwin S."/>
            <person name="Spatafora J."/>
            <person name="Crous P."/>
            <person name="Grigoriev I."/>
        </authorList>
    </citation>
    <scope>NUCLEOTIDE SEQUENCE</scope>
    <source>
        <strain evidence="6">CBS 121739</strain>
    </source>
</reference>
<dbReference type="Proteomes" id="UP000799437">
    <property type="component" value="Unassembled WGS sequence"/>
</dbReference>
<feature type="domain" description="Acyl-CoA dehydrogenase/oxidase N-terminal" evidence="4">
    <location>
        <begin position="54"/>
        <end position="144"/>
    </location>
</feature>
<dbReference type="InterPro" id="IPR013786">
    <property type="entry name" value="AcylCoA_DH/ox_N"/>
</dbReference>
<dbReference type="InterPro" id="IPR013107">
    <property type="entry name" value="Acyl-CoA_DH_C"/>
</dbReference>
<evidence type="ECO:0000256" key="1">
    <source>
        <dbReference type="ARBA" id="ARBA00022630"/>
    </source>
</evidence>
<keyword evidence="7" id="KW-1185">Reference proteome</keyword>
<proteinExistence type="predicted"/>
<feature type="compositionally biased region" description="Polar residues" evidence="3">
    <location>
        <begin position="1"/>
        <end position="10"/>
    </location>
</feature>
<dbReference type="Gene3D" id="1.20.140.10">
    <property type="entry name" value="Butyryl-CoA Dehydrogenase, subunit A, domain 3"/>
    <property type="match status" value="1"/>
</dbReference>